<keyword evidence="3" id="KW-1185">Reference proteome</keyword>
<dbReference type="AlphaFoldDB" id="A0A5J6L113"/>
<dbReference type="EMBL" id="CP044232">
    <property type="protein sequence ID" value="QEW02183.1"/>
    <property type="molecule type" value="Genomic_DNA"/>
</dbReference>
<proteinExistence type="predicted"/>
<gene>
    <name evidence="2" type="ORF">F6J85_03085</name>
</gene>
<evidence type="ECO:0000313" key="2">
    <source>
        <dbReference type="EMBL" id="QEW02183.1"/>
    </source>
</evidence>
<feature type="transmembrane region" description="Helical" evidence="1">
    <location>
        <begin position="76"/>
        <end position="93"/>
    </location>
</feature>
<reference evidence="3" key="1">
    <citation type="submission" date="2019-09" db="EMBL/GenBank/DDBJ databases">
        <title>Mumia zhuanghuii sp. nov. isolated from the intestinal contents of plateau pika (Ochotona curzoniae) in the Qinghai-Tibet plateau of China.</title>
        <authorList>
            <person name="Tian Z."/>
        </authorList>
    </citation>
    <scope>NUCLEOTIDE SEQUENCE [LARGE SCALE GENOMIC DNA]</scope>
    <source>
        <strain evidence="3">L-031</strain>
    </source>
</reference>
<name>A0A5J6L113_9MICO</name>
<keyword evidence="1" id="KW-1133">Transmembrane helix</keyword>
<sequence>MSAARFLRQVAAGALTVNAVPHAVSALRGQPFPTPFADPPGRGLSSPAANIVWAAMNLAGAALLRRRPTATSARVAFGLGGLGMAFAVAQYFASVPAVHGKRGR</sequence>
<dbReference type="RefSeq" id="WP_150923781.1">
    <property type="nucleotide sequence ID" value="NZ_CP044232.1"/>
</dbReference>
<keyword evidence="1" id="KW-0472">Membrane</keyword>
<organism evidence="2 3">
    <name type="scientific">Microbacterium lushaniae</name>
    <dbReference type="NCBI Taxonomy" id="2614639"/>
    <lineage>
        <taxon>Bacteria</taxon>
        <taxon>Bacillati</taxon>
        <taxon>Actinomycetota</taxon>
        <taxon>Actinomycetes</taxon>
        <taxon>Micrococcales</taxon>
        <taxon>Microbacteriaceae</taxon>
        <taxon>Microbacterium</taxon>
    </lineage>
</organism>
<dbReference type="KEGG" id="mlz:F6J85_03085"/>
<evidence type="ECO:0000256" key="1">
    <source>
        <dbReference type="SAM" id="Phobius"/>
    </source>
</evidence>
<accession>A0A5J6L113</accession>
<evidence type="ECO:0000313" key="3">
    <source>
        <dbReference type="Proteomes" id="UP000325516"/>
    </source>
</evidence>
<protein>
    <submittedName>
        <fullName evidence="2">Uncharacterized protein</fullName>
    </submittedName>
</protein>
<keyword evidence="1" id="KW-0812">Transmembrane</keyword>
<dbReference type="Proteomes" id="UP000325516">
    <property type="component" value="Chromosome"/>
</dbReference>